<gene>
    <name evidence="13" type="ORF">J5A58_02985</name>
</gene>
<dbReference type="EMBL" id="CP072361">
    <property type="protein sequence ID" value="QUB75978.1"/>
    <property type="molecule type" value="Genomic_DNA"/>
</dbReference>
<feature type="domain" description="TonB-dependent receptor plug" evidence="12">
    <location>
        <begin position="52"/>
        <end position="156"/>
    </location>
</feature>
<feature type="domain" description="TonB-dependent receptor-like beta-barrel" evidence="11">
    <location>
        <begin position="312"/>
        <end position="867"/>
    </location>
</feature>
<comment type="subcellular location">
    <subcellularLocation>
        <location evidence="1 8">Cell outer membrane</location>
        <topology evidence="1 8">Multi-pass membrane protein</topology>
    </subcellularLocation>
</comment>
<evidence type="ECO:0000256" key="10">
    <source>
        <dbReference type="SAM" id="SignalP"/>
    </source>
</evidence>
<evidence type="ECO:0000256" key="1">
    <source>
        <dbReference type="ARBA" id="ARBA00004571"/>
    </source>
</evidence>
<dbReference type="Pfam" id="PF07715">
    <property type="entry name" value="Plug"/>
    <property type="match status" value="1"/>
</dbReference>
<evidence type="ECO:0000256" key="6">
    <source>
        <dbReference type="ARBA" id="ARBA00023136"/>
    </source>
</evidence>
<sequence>MNRQYILTRSLVCCLLVIGVTDVANAQRRHKAITTEQRQPLFLVNDTLPVIGSMAKVGEKQMNKGLVNSAINALSGQAVGVNVVTNGQDRMAMLTSVRVRGTTSLTGGNDPLVLIDGVSSDLATLSTIYPADIESFTILKNASETSKYGSRGASGVIEVKTRRGNGSKFQIYYDGAVGFDKVYKRLRMLNAAEYISAAKALGLDYVDKGYDTDFQKEIVRIGFVNSHHVAFSGGSDKSNYRASLGYVRGQTVIKTKDYNNFMAKLDISQFAFDEKLKIDFGVFGSSQQDEKIFDLQALSYSTAAMNPTLPFHKTGNGWQRNGNASQIGPTEPLLFERNDEKNLTFNSHLQLSLQLPHNLQLSALGSYSYTSTENGKFAPTWVWAQGLAYRGERKAEEILGNISLDWKHRWGASNLSATILAEYQKKKMAAFWTQVKGLTNNYFGYNNLGAASDRPYGGTGSSYADPSLASFMGTLTYTLLDRYTLNLTTRADGSSMVGKDHTWGFFPSISATWDMKKEGFLRDNKAISLLNLRTGYGQSGNLGGISSYLTLKQYIPVGLISYNGTPTVTLGTLRNSNPDLRWETRSTFNIGADLGFFKNRLLLTAEYYYSKTTDMLYEYDVPVPTFAFDKLLANIGSMSNSGFELGIGIVPISKKDMELNVNINMAWQKNKLLSLNGKLNGRDMTASDITPIGGMNGAGFHGGYNDIIYQIVGQPLGVFYLPHCKGIVDNGHGHNKYDIADLNNDNVIDLSDHGDRYVAGQATPKMTLGSNISFRYKVFDISLQMNGAFGHKIFNGTALSYLNMSNFPDYNVLAEAPARNIVDQNVTDYWLERGDYLNFDYLTIGWNTPVRNKYISSLRVSFSINNLATITSYSGLTPIINSYVVDNTLGIDDKRTYPPYRTYSIGVSIKF</sequence>
<keyword evidence="5 9" id="KW-0798">TonB box</keyword>
<feature type="chain" id="PRO_5046798504" evidence="10">
    <location>
        <begin position="27"/>
        <end position="911"/>
    </location>
</feature>
<keyword evidence="4 8" id="KW-0812">Transmembrane</keyword>
<evidence type="ECO:0000313" key="13">
    <source>
        <dbReference type="EMBL" id="QUB75978.1"/>
    </source>
</evidence>
<accession>A0ABX7XQS8</accession>
<dbReference type="RefSeq" id="WP_211807969.1">
    <property type="nucleotide sequence ID" value="NZ_CP072361.1"/>
</dbReference>
<evidence type="ECO:0000256" key="5">
    <source>
        <dbReference type="ARBA" id="ARBA00023077"/>
    </source>
</evidence>
<proteinExistence type="inferred from homology"/>
<dbReference type="Proteomes" id="UP000682195">
    <property type="component" value="Chromosome 1"/>
</dbReference>
<dbReference type="InterPro" id="IPR000531">
    <property type="entry name" value="Beta-barrel_TonB"/>
</dbReference>
<organism evidence="13 14">
    <name type="scientific">Prevotella melaninogenica</name>
    <dbReference type="NCBI Taxonomy" id="28132"/>
    <lineage>
        <taxon>Bacteria</taxon>
        <taxon>Pseudomonadati</taxon>
        <taxon>Bacteroidota</taxon>
        <taxon>Bacteroidia</taxon>
        <taxon>Bacteroidales</taxon>
        <taxon>Prevotellaceae</taxon>
        <taxon>Prevotella</taxon>
    </lineage>
</organism>
<evidence type="ECO:0000259" key="12">
    <source>
        <dbReference type="Pfam" id="PF07715"/>
    </source>
</evidence>
<dbReference type="PROSITE" id="PS52016">
    <property type="entry name" value="TONB_DEPENDENT_REC_3"/>
    <property type="match status" value="1"/>
</dbReference>
<protein>
    <submittedName>
        <fullName evidence="13">SusC/RagA family TonB-linked outer membrane protein</fullName>
    </submittedName>
</protein>
<dbReference type="InterPro" id="IPR037066">
    <property type="entry name" value="Plug_dom_sf"/>
</dbReference>
<evidence type="ECO:0000256" key="7">
    <source>
        <dbReference type="ARBA" id="ARBA00023237"/>
    </source>
</evidence>
<dbReference type="InterPro" id="IPR012910">
    <property type="entry name" value="Plug_dom"/>
</dbReference>
<name>A0ABX7XQS8_9BACT</name>
<evidence type="ECO:0000256" key="4">
    <source>
        <dbReference type="ARBA" id="ARBA00022692"/>
    </source>
</evidence>
<evidence type="ECO:0000256" key="3">
    <source>
        <dbReference type="ARBA" id="ARBA00022452"/>
    </source>
</evidence>
<keyword evidence="6 8" id="KW-0472">Membrane</keyword>
<keyword evidence="14" id="KW-1185">Reference proteome</keyword>
<dbReference type="InterPro" id="IPR039426">
    <property type="entry name" value="TonB-dep_rcpt-like"/>
</dbReference>
<dbReference type="SUPFAM" id="SSF56935">
    <property type="entry name" value="Porins"/>
    <property type="match status" value="1"/>
</dbReference>
<dbReference type="Pfam" id="PF00593">
    <property type="entry name" value="TonB_dep_Rec_b-barrel"/>
    <property type="match status" value="1"/>
</dbReference>
<evidence type="ECO:0000256" key="8">
    <source>
        <dbReference type="PROSITE-ProRule" id="PRU01360"/>
    </source>
</evidence>
<dbReference type="Gene3D" id="2.170.130.10">
    <property type="entry name" value="TonB-dependent receptor, plug domain"/>
    <property type="match status" value="1"/>
</dbReference>
<dbReference type="InterPro" id="IPR036942">
    <property type="entry name" value="Beta-barrel_TonB_sf"/>
</dbReference>
<dbReference type="Gene3D" id="2.40.170.20">
    <property type="entry name" value="TonB-dependent receptor, beta-barrel domain"/>
    <property type="match status" value="1"/>
</dbReference>
<reference evidence="13 14" key="1">
    <citation type="submission" date="2021-03" db="EMBL/GenBank/DDBJ databases">
        <title>Human Oral Microbial Genomes.</title>
        <authorList>
            <person name="Johnston C.D."/>
            <person name="Chen T."/>
            <person name="Dewhirst F.E."/>
        </authorList>
    </citation>
    <scope>NUCLEOTIDE SEQUENCE [LARGE SCALE GENOMIC DNA]</scope>
    <source>
        <strain evidence="13 14">F0054</strain>
    </source>
</reference>
<keyword evidence="3 8" id="KW-1134">Transmembrane beta strand</keyword>
<keyword evidence="10" id="KW-0732">Signal</keyword>
<evidence type="ECO:0000256" key="2">
    <source>
        <dbReference type="ARBA" id="ARBA00022448"/>
    </source>
</evidence>
<comment type="similarity">
    <text evidence="8 9">Belongs to the TonB-dependent receptor family.</text>
</comment>
<evidence type="ECO:0000259" key="11">
    <source>
        <dbReference type="Pfam" id="PF00593"/>
    </source>
</evidence>
<evidence type="ECO:0000313" key="14">
    <source>
        <dbReference type="Proteomes" id="UP000682195"/>
    </source>
</evidence>
<dbReference type="InterPro" id="IPR023996">
    <property type="entry name" value="TonB-dep_OMP_SusC/RagA"/>
</dbReference>
<feature type="signal peptide" evidence="10">
    <location>
        <begin position="1"/>
        <end position="26"/>
    </location>
</feature>
<dbReference type="NCBIfam" id="TIGR04056">
    <property type="entry name" value="OMP_RagA_SusC"/>
    <property type="match status" value="1"/>
</dbReference>
<keyword evidence="7 8" id="KW-0998">Cell outer membrane</keyword>
<evidence type="ECO:0000256" key="9">
    <source>
        <dbReference type="RuleBase" id="RU003357"/>
    </source>
</evidence>
<keyword evidence="2 8" id="KW-0813">Transport</keyword>